<keyword evidence="2" id="KW-0067">ATP-binding</keyword>
<dbReference type="GO" id="GO:0005524">
    <property type="term" value="F:ATP binding"/>
    <property type="evidence" value="ECO:0007669"/>
    <property type="project" value="UniProtKB-KW"/>
</dbReference>
<gene>
    <name evidence="4" type="ordered locus">Runsl_3727</name>
</gene>
<evidence type="ECO:0000259" key="3">
    <source>
        <dbReference type="Pfam" id="PF06414"/>
    </source>
</evidence>
<dbReference type="SUPFAM" id="SSF52540">
    <property type="entry name" value="P-loop containing nucleoside triphosphate hydrolases"/>
    <property type="match status" value="1"/>
</dbReference>
<sequence length="242" mass="27725">MAQRRLRIFAGPNGSGKSTIKSVIAKSLLGHYLNPDDIEKEVRERDFFDTGGLNIQISKKEVIAFFANHPLIHRTPNGDFVESIGYAEKGFIDFHNVGFDSYLSAILTDFLRHKFLDTGQSFTFETVMSSSDKIQILQKAQDEGYKTYLYYVATEDPAINLMRISHRVKMGGHDVPEDKAISRYYRSLDLLFEAIKHTNRAFIFDNSGESKTWIAEIVNGTEVQLQVDEVPLWFQRYVLDKL</sequence>
<evidence type="ECO:0000313" key="4">
    <source>
        <dbReference type="EMBL" id="AEI50085.1"/>
    </source>
</evidence>
<evidence type="ECO:0000256" key="1">
    <source>
        <dbReference type="ARBA" id="ARBA00022741"/>
    </source>
</evidence>
<name>A0A7U3ZMS2_RUNSL</name>
<dbReference type="GO" id="GO:0016301">
    <property type="term" value="F:kinase activity"/>
    <property type="evidence" value="ECO:0007669"/>
    <property type="project" value="InterPro"/>
</dbReference>
<dbReference type="KEGG" id="rsi:Runsl_3727"/>
<organism evidence="4 5">
    <name type="scientific">Runella slithyformis (strain ATCC 29530 / DSM 19594 / LMG 11500 / NCIMB 11436 / LSU 4)</name>
    <dbReference type="NCBI Taxonomy" id="761193"/>
    <lineage>
        <taxon>Bacteria</taxon>
        <taxon>Pseudomonadati</taxon>
        <taxon>Bacteroidota</taxon>
        <taxon>Cytophagia</taxon>
        <taxon>Cytophagales</taxon>
        <taxon>Spirosomataceae</taxon>
        <taxon>Runella</taxon>
    </lineage>
</organism>
<dbReference type="InterPro" id="IPR010488">
    <property type="entry name" value="Zeta_toxin_domain"/>
</dbReference>
<dbReference type="Proteomes" id="UP000000493">
    <property type="component" value="Chromosome"/>
</dbReference>
<reference evidence="4 5" key="2">
    <citation type="journal article" date="2012" name="Stand. Genomic Sci.">
        <title>Complete genome sequence of the aquatic bacterium Runella slithyformis type strain (LSU 4(T)).</title>
        <authorList>
            <person name="Copeland A."/>
            <person name="Zhang X."/>
            <person name="Misra M."/>
            <person name="Lapidus A."/>
            <person name="Nolan M."/>
            <person name="Lucas S."/>
            <person name="Deshpande S."/>
            <person name="Cheng J.F."/>
            <person name="Tapia R."/>
            <person name="Goodwin L.A."/>
            <person name="Pitluck S."/>
            <person name="Liolios K."/>
            <person name="Pagani I."/>
            <person name="Ivanova N."/>
            <person name="Mikhailova N."/>
            <person name="Pati A."/>
            <person name="Chen A."/>
            <person name="Palaniappan K."/>
            <person name="Land M."/>
            <person name="Hauser L."/>
            <person name="Pan C."/>
            <person name="Jeffries C.D."/>
            <person name="Detter J.C."/>
            <person name="Brambilla E.M."/>
            <person name="Rohde M."/>
            <person name="Djao O.D."/>
            <person name="Goker M."/>
            <person name="Sikorski J."/>
            <person name="Tindall B.J."/>
            <person name="Woyke T."/>
            <person name="Bristow J."/>
            <person name="Eisen J.A."/>
            <person name="Markowitz V."/>
            <person name="Hugenholtz P."/>
            <person name="Kyrpides N.C."/>
            <person name="Klenk H.P."/>
            <person name="Mavromatis K."/>
        </authorList>
    </citation>
    <scope>NUCLEOTIDE SEQUENCE [LARGE SCALE GENOMIC DNA]</scope>
    <source>
        <strain evidence="5">ATCC 29530 / DSM 19594 / LMG 11500 / NCIMB 11436 / LSU 4</strain>
    </source>
</reference>
<protein>
    <recommendedName>
        <fullName evidence="3">Zeta toxin domain-containing protein</fullName>
    </recommendedName>
</protein>
<keyword evidence="1" id="KW-0547">Nucleotide-binding</keyword>
<feature type="domain" description="Zeta toxin" evidence="3">
    <location>
        <begin position="108"/>
        <end position="213"/>
    </location>
</feature>
<dbReference type="EMBL" id="CP002859">
    <property type="protein sequence ID" value="AEI50085.1"/>
    <property type="molecule type" value="Genomic_DNA"/>
</dbReference>
<dbReference type="PANTHER" id="PTHR39206">
    <property type="entry name" value="SLL8004 PROTEIN"/>
    <property type="match status" value="1"/>
</dbReference>
<evidence type="ECO:0000256" key="2">
    <source>
        <dbReference type="ARBA" id="ARBA00022840"/>
    </source>
</evidence>
<dbReference type="PANTHER" id="PTHR39206:SF1">
    <property type="entry name" value="SLL8004 PROTEIN"/>
    <property type="match status" value="1"/>
</dbReference>
<dbReference type="Gene3D" id="3.40.50.300">
    <property type="entry name" value="P-loop containing nucleotide triphosphate hydrolases"/>
    <property type="match status" value="1"/>
</dbReference>
<dbReference type="AlphaFoldDB" id="A0A7U3ZMS2"/>
<accession>A0A7U3ZMS2</accession>
<evidence type="ECO:0000313" key="5">
    <source>
        <dbReference type="Proteomes" id="UP000000493"/>
    </source>
</evidence>
<proteinExistence type="predicted"/>
<dbReference type="Pfam" id="PF06414">
    <property type="entry name" value="Zeta_toxin"/>
    <property type="match status" value="1"/>
</dbReference>
<keyword evidence="5" id="KW-1185">Reference proteome</keyword>
<reference evidence="5" key="1">
    <citation type="submission" date="2011-06" db="EMBL/GenBank/DDBJ databases">
        <title>The complete genome of chromosome of Runella slithyformis DSM 19594.</title>
        <authorList>
            <consortium name="US DOE Joint Genome Institute (JGI-PGF)"/>
            <person name="Lucas S."/>
            <person name="Han J."/>
            <person name="Lapidus A."/>
            <person name="Bruce D."/>
            <person name="Goodwin L."/>
            <person name="Pitluck S."/>
            <person name="Peters L."/>
            <person name="Kyrpides N."/>
            <person name="Mavromatis K."/>
            <person name="Ivanova N."/>
            <person name="Ovchinnikova G."/>
            <person name="Zhang X."/>
            <person name="Misra M."/>
            <person name="Detter J.C."/>
            <person name="Tapia R."/>
            <person name="Han C."/>
            <person name="Land M."/>
            <person name="Hauser L."/>
            <person name="Markowitz V."/>
            <person name="Cheng J.-F."/>
            <person name="Hugenholtz P."/>
            <person name="Woyke T."/>
            <person name="Wu D."/>
            <person name="Tindall B."/>
            <person name="Faehrich R."/>
            <person name="Brambilla E."/>
            <person name="Klenk H.-P."/>
            <person name="Eisen J.A."/>
        </authorList>
    </citation>
    <scope>NUCLEOTIDE SEQUENCE [LARGE SCALE GENOMIC DNA]</scope>
    <source>
        <strain evidence="5">ATCC 29530 / DSM 19594 / LMG 11500 / NCIMB 11436 / LSU 4</strain>
    </source>
</reference>
<dbReference type="RefSeq" id="WP_013929388.1">
    <property type="nucleotide sequence ID" value="NC_015703.1"/>
</dbReference>
<dbReference type="InterPro" id="IPR027417">
    <property type="entry name" value="P-loop_NTPase"/>
</dbReference>